<reference evidence="2" key="1">
    <citation type="submission" date="2016-10" db="EMBL/GenBank/DDBJ databases">
        <authorList>
            <person name="Varghese N."/>
            <person name="Submissions S."/>
        </authorList>
    </citation>
    <scope>NUCLEOTIDE SEQUENCE [LARGE SCALE GENOMIC DNA]</scope>
    <source>
        <strain evidence="2">LMG 26416</strain>
    </source>
</reference>
<keyword evidence="2" id="KW-1185">Reference proteome</keyword>
<dbReference type="RefSeq" id="WP_090542823.1">
    <property type="nucleotide sequence ID" value="NZ_FNSR01000001.1"/>
</dbReference>
<evidence type="ECO:0000313" key="2">
    <source>
        <dbReference type="Proteomes" id="UP000199120"/>
    </source>
</evidence>
<gene>
    <name evidence="1" type="ORF">SAMN05192542_115113</name>
</gene>
<dbReference type="AlphaFoldDB" id="A0A1H7TKA1"/>
<dbReference type="STRING" id="416943.SAMN05445871_1024"/>
<protein>
    <recommendedName>
        <fullName evidence="3">DUF3077 domain-containing protein</fullName>
    </recommendedName>
</protein>
<dbReference type="Proteomes" id="UP000199120">
    <property type="component" value="Unassembled WGS sequence"/>
</dbReference>
<proteinExistence type="predicted"/>
<name>A0A1H7TKA1_9BURK</name>
<evidence type="ECO:0008006" key="3">
    <source>
        <dbReference type="Google" id="ProtNLM"/>
    </source>
</evidence>
<dbReference type="EMBL" id="FOAJ01000015">
    <property type="protein sequence ID" value="SEL85118.1"/>
    <property type="molecule type" value="Genomic_DNA"/>
</dbReference>
<sequence length="91" mass="9959">MQNADMVPLREEKNSVLRIRCSDARDVYAEAVSRAELARGLADSMCSIDVLNDDGVALLHNVTAAIDALIGDAMGLYRCAHDMQAKPKRIE</sequence>
<evidence type="ECO:0000313" key="1">
    <source>
        <dbReference type="EMBL" id="SEL85118.1"/>
    </source>
</evidence>
<accession>A0A1H7TKA1</accession>
<organism evidence="1 2">
    <name type="scientific">Paraburkholderia caballeronis</name>
    <dbReference type="NCBI Taxonomy" id="416943"/>
    <lineage>
        <taxon>Bacteria</taxon>
        <taxon>Pseudomonadati</taxon>
        <taxon>Pseudomonadota</taxon>
        <taxon>Betaproteobacteria</taxon>
        <taxon>Burkholderiales</taxon>
        <taxon>Burkholderiaceae</taxon>
        <taxon>Paraburkholderia</taxon>
    </lineage>
</organism>